<evidence type="ECO:0000313" key="1">
    <source>
        <dbReference type="EMBL" id="KAJ8316761.1"/>
    </source>
</evidence>
<organism evidence="1 2">
    <name type="scientific">Tegillarca granosa</name>
    <name type="common">Malaysian cockle</name>
    <name type="synonym">Anadara granosa</name>
    <dbReference type="NCBI Taxonomy" id="220873"/>
    <lineage>
        <taxon>Eukaryota</taxon>
        <taxon>Metazoa</taxon>
        <taxon>Spiralia</taxon>
        <taxon>Lophotrochozoa</taxon>
        <taxon>Mollusca</taxon>
        <taxon>Bivalvia</taxon>
        <taxon>Autobranchia</taxon>
        <taxon>Pteriomorphia</taxon>
        <taxon>Arcoida</taxon>
        <taxon>Arcoidea</taxon>
        <taxon>Arcidae</taxon>
        <taxon>Tegillarca</taxon>
    </lineage>
</organism>
<dbReference type="Proteomes" id="UP001217089">
    <property type="component" value="Unassembled WGS sequence"/>
</dbReference>
<dbReference type="SUPFAM" id="SSF49265">
    <property type="entry name" value="Fibronectin type III"/>
    <property type="match status" value="1"/>
</dbReference>
<proteinExistence type="predicted"/>
<sequence>MTLDAQAKDLSHQEINCDIERRRDPYFMAASYYYTRQRLEISKGYRQISYLFENTNPASTYRFTVFAYGIAVYSSSSTVDIVTTPEEGYFLYRMTEDHDATNDVKGMDKGSKIFAANRILACSIYYTANDIYLSGIVGAAMFEEYVTYNYKIKIDKAGKPKASQCECPGEKDHMVLLLKLKTYHQKKKF</sequence>
<dbReference type="EMBL" id="JARBDR010000252">
    <property type="protein sequence ID" value="KAJ8316761.1"/>
    <property type="molecule type" value="Genomic_DNA"/>
</dbReference>
<evidence type="ECO:0000313" key="2">
    <source>
        <dbReference type="Proteomes" id="UP001217089"/>
    </source>
</evidence>
<comment type="caution">
    <text evidence="1">The sequence shown here is derived from an EMBL/GenBank/DDBJ whole genome shotgun (WGS) entry which is preliminary data.</text>
</comment>
<name>A0ABQ9FHG8_TEGGR</name>
<reference evidence="1 2" key="1">
    <citation type="submission" date="2022-12" db="EMBL/GenBank/DDBJ databases">
        <title>Chromosome-level genome of Tegillarca granosa.</title>
        <authorList>
            <person name="Kim J."/>
        </authorList>
    </citation>
    <scope>NUCLEOTIDE SEQUENCE [LARGE SCALE GENOMIC DNA]</scope>
    <source>
        <strain evidence="1">Teg-2019</strain>
        <tissue evidence="1">Adductor muscle</tissue>
    </source>
</reference>
<accession>A0ABQ9FHG8</accession>
<gene>
    <name evidence="1" type="ORF">KUTeg_005707</name>
</gene>
<keyword evidence="2" id="KW-1185">Reference proteome</keyword>
<dbReference type="InterPro" id="IPR036116">
    <property type="entry name" value="FN3_sf"/>
</dbReference>
<protein>
    <submittedName>
        <fullName evidence="1">Uncharacterized protein</fullName>
    </submittedName>
</protein>